<sequence>MFVVLINIRRIMKKAILFCMTIGLIFSAISCNDRFEGDELVNIEPLKIDSVKIPQDTMDVRTTQTIKTYSNYTSKCEGFYGYDYLHTADFERKVISYKFKSSAACGDLVTKASQINFNPQKTGLYLFRFYNGQDSAGQSTYLEKEIVVQ</sequence>
<protein>
    <submittedName>
        <fullName evidence="2">Uncharacterized protein</fullName>
    </submittedName>
</protein>
<accession>A0A1N7KET3</accession>
<proteinExistence type="predicted"/>
<feature type="chain" id="PRO_5012862571" evidence="1">
    <location>
        <begin position="31"/>
        <end position="149"/>
    </location>
</feature>
<gene>
    <name evidence="2" type="ORF">SAMN05421789_103165</name>
</gene>
<name>A0A1N7KET3_9FLAO</name>
<dbReference type="Proteomes" id="UP000185839">
    <property type="component" value="Unassembled WGS sequence"/>
</dbReference>
<feature type="signal peptide" evidence="1">
    <location>
        <begin position="1"/>
        <end position="30"/>
    </location>
</feature>
<evidence type="ECO:0000256" key="1">
    <source>
        <dbReference type="SAM" id="SignalP"/>
    </source>
</evidence>
<keyword evidence="1" id="KW-0732">Signal</keyword>
<evidence type="ECO:0000313" key="3">
    <source>
        <dbReference type="Proteomes" id="UP000185839"/>
    </source>
</evidence>
<dbReference type="STRING" id="713588.SAMN05421789_103165"/>
<reference evidence="3" key="1">
    <citation type="submission" date="2017-01" db="EMBL/GenBank/DDBJ databases">
        <authorList>
            <person name="Varghese N."/>
            <person name="Submissions S."/>
        </authorList>
    </citation>
    <scope>NUCLEOTIDE SEQUENCE [LARGE SCALE GENOMIC DNA]</scope>
    <source>
        <strain evidence="3">DSM 23145</strain>
    </source>
</reference>
<evidence type="ECO:0000313" key="2">
    <source>
        <dbReference type="EMBL" id="SIS60077.1"/>
    </source>
</evidence>
<dbReference type="AlphaFoldDB" id="A0A1N7KET3"/>
<keyword evidence="3" id="KW-1185">Reference proteome</keyword>
<dbReference type="EMBL" id="FTOI01000003">
    <property type="protein sequence ID" value="SIS60077.1"/>
    <property type="molecule type" value="Genomic_DNA"/>
</dbReference>
<organism evidence="2 3">
    <name type="scientific">Kaistella chaponensis</name>
    <dbReference type="NCBI Taxonomy" id="713588"/>
    <lineage>
        <taxon>Bacteria</taxon>
        <taxon>Pseudomonadati</taxon>
        <taxon>Bacteroidota</taxon>
        <taxon>Flavobacteriia</taxon>
        <taxon>Flavobacteriales</taxon>
        <taxon>Weeksellaceae</taxon>
        <taxon>Chryseobacterium group</taxon>
        <taxon>Kaistella</taxon>
    </lineage>
</organism>